<dbReference type="InterPro" id="IPR033740">
    <property type="entry name" value="Pept_M24B"/>
</dbReference>
<organism evidence="7 8">
    <name type="scientific">Peptoclostridium acidaminophilum DSM 3953</name>
    <dbReference type="NCBI Taxonomy" id="1286171"/>
    <lineage>
        <taxon>Bacteria</taxon>
        <taxon>Bacillati</taxon>
        <taxon>Bacillota</taxon>
        <taxon>Clostridia</taxon>
        <taxon>Peptostreptococcales</taxon>
        <taxon>Peptoclostridiaceae</taxon>
        <taxon>Peptoclostridium</taxon>
    </lineage>
</organism>
<dbReference type="Pfam" id="PF16188">
    <property type="entry name" value="Peptidase_M24_C"/>
    <property type="match status" value="1"/>
</dbReference>
<feature type="domain" description="Peptidase M24" evidence="4">
    <location>
        <begin position="311"/>
        <end position="525"/>
    </location>
</feature>
<dbReference type="Pfam" id="PF01321">
    <property type="entry name" value="Creatinase_N"/>
    <property type="match status" value="1"/>
</dbReference>
<evidence type="ECO:0000259" key="5">
    <source>
        <dbReference type="Pfam" id="PF01321"/>
    </source>
</evidence>
<dbReference type="GO" id="GO:0005737">
    <property type="term" value="C:cytoplasm"/>
    <property type="evidence" value="ECO:0007669"/>
    <property type="project" value="UniProtKB-ARBA"/>
</dbReference>
<dbReference type="STRING" id="1286171.EAL2_c18270"/>
<dbReference type="EMBL" id="CP007452">
    <property type="protein sequence ID" value="AHM57119.1"/>
    <property type="molecule type" value="Genomic_DNA"/>
</dbReference>
<reference evidence="7 8" key="1">
    <citation type="journal article" date="2014" name="Genome Announc.">
        <title>Complete Genome Sequence of Amino Acid-Utilizing Eubacterium acidaminophilum al-2 (DSM 3953).</title>
        <authorList>
            <person name="Poehlein A."/>
            <person name="Andreesen J.R."/>
            <person name="Daniel R."/>
        </authorList>
    </citation>
    <scope>NUCLEOTIDE SEQUENCE [LARGE SCALE GENOMIC DNA]</scope>
    <source>
        <strain evidence="7 8">DSM 3953</strain>
    </source>
</reference>
<dbReference type="Gene3D" id="3.40.350.10">
    <property type="entry name" value="Creatinase/prolidase N-terminal domain"/>
    <property type="match status" value="2"/>
</dbReference>
<proteinExistence type="inferred from homology"/>
<feature type="domain" description="Peptidase M24 C-terminal" evidence="6">
    <location>
        <begin position="534"/>
        <end position="594"/>
    </location>
</feature>
<name>W8T5X6_PEPAC</name>
<dbReference type="GO" id="GO:0046872">
    <property type="term" value="F:metal ion binding"/>
    <property type="evidence" value="ECO:0007669"/>
    <property type="project" value="UniProtKB-KW"/>
</dbReference>
<dbReference type="GO" id="GO:0102009">
    <property type="term" value="F:proline dipeptidase activity"/>
    <property type="evidence" value="ECO:0007669"/>
    <property type="project" value="UniProtKB-EC"/>
</dbReference>
<dbReference type="FunFam" id="3.90.230.10:FF:000009">
    <property type="entry name" value="xaa-Pro aminopeptidase 2"/>
    <property type="match status" value="1"/>
</dbReference>
<dbReference type="PANTHER" id="PTHR43763:SF6">
    <property type="entry name" value="XAA-PRO AMINOPEPTIDASE 1"/>
    <property type="match status" value="1"/>
</dbReference>
<dbReference type="InterPro" id="IPR000994">
    <property type="entry name" value="Pept_M24"/>
</dbReference>
<dbReference type="PANTHER" id="PTHR43763">
    <property type="entry name" value="XAA-PRO AMINOPEPTIDASE 1"/>
    <property type="match status" value="1"/>
</dbReference>
<evidence type="ECO:0000256" key="2">
    <source>
        <dbReference type="ARBA" id="ARBA00022723"/>
    </source>
</evidence>
<dbReference type="Pfam" id="PF00557">
    <property type="entry name" value="Peptidase_M24"/>
    <property type="match status" value="1"/>
</dbReference>
<sequence>MHMKAHEKISLLREQMKKKGLDAYIIPSSDPHSSEYVAPRWSSRAWISGFTGSAGTLVVTMSESGLWTDGRYFIQAEKELEGSGIKLFKMRQPGVPTYREWLMETLGEGMCVGFDGGVISSLEARSLEKSFQKKGIKISGEHDIIEHIWKDRPCVPSGKVYVHELKYAGESSFQKQEAVRARLRREGAQYYIISTLDDIAWLFNLRGSDVKNNPVFMAYAIISGSDATIFVDRKKLTKEAKESLEKNYVQIKPYDAVGKAIRRFEKKSSVYIDPSKLSFNLSRLIHKSCTKVEKSDIVERLKSVKNKTEIENIRVCQVRDGIAMVRFLHWLDKNVGQMDIDEVSAAQMLESLRREQPGFAEPSFDTICAYMGNAAMMHYSASNESCSRLEPRGFLLLDSGGQYPDGTTDITRTIALGELTKEQKRDFTLVLKGHIALARLIFLHGATGTNLDVIARQPLWKEGIDYKCGTGHGLGYFLSVHEGPQRLSQNPNSTVLEEGMLLTNEPGIYREGEYGIRTENTLLVKKAQHTEFGQFMEFDTISHCPIDLRAIDSSMLDDGERSWLNDYHGRVYKYIAPHVSDEERSWLHEMTRSI</sequence>
<protein>
    <submittedName>
        <fullName evidence="7">Xaa-Pro dipeptidase PepQ</fullName>
        <ecNumber evidence="7">3.4.13.9</ecNumber>
    </submittedName>
</protein>
<keyword evidence="8" id="KW-1185">Reference proteome</keyword>
<keyword evidence="7" id="KW-0224">Dipeptidase</keyword>
<dbReference type="PATRIC" id="fig|1286171.3.peg.1786"/>
<keyword evidence="2" id="KW-0479">Metal-binding</keyword>
<dbReference type="SUPFAM" id="SSF55920">
    <property type="entry name" value="Creatinase/aminopeptidase"/>
    <property type="match status" value="1"/>
</dbReference>
<evidence type="ECO:0000259" key="6">
    <source>
        <dbReference type="Pfam" id="PF16188"/>
    </source>
</evidence>
<dbReference type="InterPro" id="IPR029149">
    <property type="entry name" value="Creatin/AminoP/Spt16_N"/>
</dbReference>
<keyword evidence="7" id="KW-0645">Protease</keyword>
<evidence type="ECO:0000256" key="1">
    <source>
        <dbReference type="ARBA" id="ARBA00008766"/>
    </source>
</evidence>
<dbReference type="KEGG" id="eac:EAL2_c18270"/>
<dbReference type="eggNOG" id="COG0006">
    <property type="taxonomic scope" value="Bacteria"/>
</dbReference>
<keyword evidence="3 7" id="KW-0378">Hydrolase</keyword>
<dbReference type="EC" id="3.4.13.9" evidence="7"/>
<dbReference type="Gene3D" id="3.90.230.10">
    <property type="entry name" value="Creatinase/methionine aminopeptidase superfamily"/>
    <property type="match status" value="1"/>
</dbReference>
<dbReference type="SUPFAM" id="SSF53092">
    <property type="entry name" value="Creatinase/prolidase N-terminal domain"/>
    <property type="match status" value="2"/>
</dbReference>
<dbReference type="Proteomes" id="UP000019591">
    <property type="component" value="Chromosome"/>
</dbReference>
<dbReference type="FunFam" id="3.40.350.10:FF:000003">
    <property type="entry name" value="Xaa-pro aminopeptidase P"/>
    <property type="match status" value="1"/>
</dbReference>
<dbReference type="Pfam" id="PF16189">
    <property type="entry name" value="Creatinase_N_2"/>
    <property type="match status" value="1"/>
</dbReference>
<evidence type="ECO:0000313" key="8">
    <source>
        <dbReference type="Proteomes" id="UP000019591"/>
    </source>
</evidence>
<dbReference type="AlphaFoldDB" id="W8T5X6"/>
<evidence type="ECO:0000313" key="7">
    <source>
        <dbReference type="EMBL" id="AHM57119.1"/>
    </source>
</evidence>
<accession>W8T5X6</accession>
<feature type="domain" description="Creatinase N-terminal" evidence="5">
    <location>
        <begin position="9"/>
        <end position="140"/>
    </location>
</feature>
<evidence type="ECO:0000259" key="4">
    <source>
        <dbReference type="Pfam" id="PF00557"/>
    </source>
</evidence>
<comment type="similarity">
    <text evidence="1">Belongs to the peptidase M24B family.</text>
</comment>
<gene>
    <name evidence="7" type="primary">pepQ</name>
    <name evidence="7" type="ORF">EAL2_c18270</name>
</gene>
<dbReference type="InterPro" id="IPR050422">
    <property type="entry name" value="X-Pro_aminopeptidase_P"/>
</dbReference>
<dbReference type="GO" id="GO:0070006">
    <property type="term" value="F:metalloaminopeptidase activity"/>
    <property type="evidence" value="ECO:0007669"/>
    <property type="project" value="InterPro"/>
</dbReference>
<dbReference type="InterPro" id="IPR036005">
    <property type="entry name" value="Creatinase/aminopeptidase-like"/>
</dbReference>
<dbReference type="InterPro" id="IPR000587">
    <property type="entry name" value="Creatinase_N"/>
</dbReference>
<dbReference type="CDD" id="cd01085">
    <property type="entry name" value="APP"/>
    <property type="match status" value="1"/>
</dbReference>
<dbReference type="InterPro" id="IPR032416">
    <property type="entry name" value="Peptidase_M24_C"/>
</dbReference>
<dbReference type="HOGENOM" id="CLU_011781_2_4_9"/>
<evidence type="ECO:0000256" key="3">
    <source>
        <dbReference type="ARBA" id="ARBA00022801"/>
    </source>
</evidence>